<sequence length="640" mass="72007">MTNFPSRGSRVCVGTRLHCILYISVSKPDQARTTIPSPSPAGGHGFRPTDEELVSYYSRLKMHGGYEQAVSIIAEVNMCDFEPWLLPGLSAHDQSNDPEWYLFCPRNYKDVSSHRAEWTTEAGYWKVTGKTRSHRDLESFGGFDEGDHDLNSAQLFSYGSNLKSILSFEDNIRTTHDTLLLVSQSTTWFRTRNETAFLFHPTEEEIICYYLKHKMNGRDSLVDGHIGEADLYRRDPWELPDSAKIKSDDRGNQEWILEIDGQEVLILKKVVGTSWVIHEFHAKTSTPDQRVLVLCKLKYKADDSAANLPNDEGERIQVMVSNLENNAVQNNNQEVDAQQLQSLIDSLGMDFDFPFAVPSQNHVQNNNQEVHAQQLQSLIDSQEAGFNFPFALQSQYRVQNCLSDEEDAIGFADSLLIVPDERGDENLAHPLLNDYIPSRSSSKDYVLDSSDRETYLAYGESPNLYGGHGSSKEHRQMQMAQSDDILLMGSSMDSTTATRHEQINFIQPVGVDFPRIHKPQNLPRARSILEHEGISAKGHQLAGGILSTVSKHKVANMDLPKKGGMESEKDRKIVQAKSAEPDVKSRSNDSAGNERRGRFIHLDTTTSSHLSIPSSLVYLLNSLLGVVLFIIMLREVLIVH</sequence>
<feature type="region of interest" description="Disordered" evidence="6">
    <location>
        <begin position="556"/>
        <end position="597"/>
    </location>
</feature>
<accession>A0AAD6JG37</accession>
<organism evidence="9 10">
    <name type="scientific">Salix udensis</name>
    <dbReference type="NCBI Taxonomy" id="889485"/>
    <lineage>
        <taxon>Eukaryota</taxon>
        <taxon>Viridiplantae</taxon>
        <taxon>Streptophyta</taxon>
        <taxon>Embryophyta</taxon>
        <taxon>Tracheophyta</taxon>
        <taxon>Spermatophyta</taxon>
        <taxon>Magnoliopsida</taxon>
        <taxon>eudicotyledons</taxon>
        <taxon>Gunneridae</taxon>
        <taxon>Pentapetalae</taxon>
        <taxon>rosids</taxon>
        <taxon>fabids</taxon>
        <taxon>Malpighiales</taxon>
        <taxon>Salicaceae</taxon>
        <taxon>Saliceae</taxon>
        <taxon>Salix</taxon>
    </lineage>
</organism>
<dbReference type="AlphaFoldDB" id="A0AAD6JG37"/>
<feature type="transmembrane region" description="Helical" evidence="7">
    <location>
        <begin position="616"/>
        <end position="637"/>
    </location>
</feature>
<keyword evidence="10" id="KW-1185">Reference proteome</keyword>
<dbReference type="InterPro" id="IPR003441">
    <property type="entry name" value="NAC-dom"/>
</dbReference>
<dbReference type="Proteomes" id="UP001162972">
    <property type="component" value="Chromosome 2"/>
</dbReference>
<evidence type="ECO:0000313" key="9">
    <source>
        <dbReference type="EMBL" id="KAJ6404453.1"/>
    </source>
</evidence>
<evidence type="ECO:0000256" key="3">
    <source>
        <dbReference type="ARBA" id="ARBA00023125"/>
    </source>
</evidence>
<dbReference type="Gene3D" id="2.170.150.80">
    <property type="entry name" value="NAC domain"/>
    <property type="match status" value="2"/>
</dbReference>
<feature type="compositionally biased region" description="Basic and acidic residues" evidence="6">
    <location>
        <begin position="559"/>
        <end position="597"/>
    </location>
</feature>
<gene>
    <name evidence="9" type="ORF">OIU84_012609</name>
</gene>
<dbReference type="EMBL" id="JAPFFJ010000017">
    <property type="protein sequence ID" value="KAJ6404453.1"/>
    <property type="molecule type" value="Genomic_DNA"/>
</dbReference>
<dbReference type="GO" id="GO:0006355">
    <property type="term" value="P:regulation of DNA-templated transcription"/>
    <property type="evidence" value="ECO:0007669"/>
    <property type="project" value="InterPro"/>
</dbReference>
<keyword evidence="4" id="KW-0804">Transcription</keyword>
<dbReference type="GO" id="GO:0003677">
    <property type="term" value="F:DNA binding"/>
    <property type="evidence" value="ECO:0007669"/>
    <property type="project" value="UniProtKB-KW"/>
</dbReference>
<protein>
    <recommendedName>
        <fullName evidence="8">NAC domain-containing protein</fullName>
    </recommendedName>
</protein>
<feature type="domain" description="NAC" evidence="8">
    <location>
        <begin position="40"/>
        <end position="213"/>
    </location>
</feature>
<evidence type="ECO:0000256" key="5">
    <source>
        <dbReference type="ARBA" id="ARBA00023242"/>
    </source>
</evidence>
<dbReference type="PROSITE" id="PS51005">
    <property type="entry name" value="NAC"/>
    <property type="match status" value="1"/>
</dbReference>
<evidence type="ECO:0000256" key="7">
    <source>
        <dbReference type="SAM" id="Phobius"/>
    </source>
</evidence>
<evidence type="ECO:0000259" key="8">
    <source>
        <dbReference type="PROSITE" id="PS51005"/>
    </source>
</evidence>
<dbReference type="InterPro" id="IPR036093">
    <property type="entry name" value="NAC_dom_sf"/>
</dbReference>
<proteinExistence type="predicted"/>
<keyword evidence="3" id="KW-0238">DNA-binding</keyword>
<evidence type="ECO:0000256" key="2">
    <source>
        <dbReference type="ARBA" id="ARBA00023015"/>
    </source>
</evidence>
<dbReference type="PANTHER" id="PTHR31989">
    <property type="entry name" value="NAC DOMAIN-CONTAINING PROTEIN 82-RELATED"/>
    <property type="match status" value="1"/>
</dbReference>
<dbReference type="Pfam" id="PF02365">
    <property type="entry name" value="NAM"/>
    <property type="match status" value="2"/>
</dbReference>
<evidence type="ECO:0000256" key="6">
    <source>
        <dbReference type="SAM" id="MobiDB-lite"/>
    </source>
</evidence>
<keyword evidence="7" id="KW-0472">Membrane</keyword>
<evidence type="ECO:0000256" key="4">
    <source>
        <dbReference type="ARBA" id="ARBA00023163"/>
    </source>
</evidence>
<dbReference type="SUPFAM" id="SSF101941">
    <property type="entry name" value="NAC domain"/>
    <property type="match status" value="2"/>
</dbReference>
<evidence type="ECO:0000313" key="10">
    <source>
        <dbReference type="Proteomes" id="UP001162972"/>
    </source>
</evidence>
<keyword evidence="7" id="KW-0812">Transmembrane</keyword>
<keyword evidence="5" id="KW-0539">Nucleus</keyword>
<keyword evidence="7" id="KW-1133">Transmembrane helix</keyword>
<reference evidence="9 10" key="1">
    <citation type="journal article" date="2023" name="Int. J. Mol. Sci.">
        <title>De Novo Assembly and Annotation of 11 Diverse Shrub Willow (Salix) Genomes Reveals Novel Gene Organization in Sex-Linked Regions.</title>
        <authorList>
            <person name="Hyden B."/>
            <person name="Feng K."/>
            <person name="Yates T.B."/>
            <person name="Jawdy S."/>
            <person name="Cereghino C."/>
            <person name="Smart L.B."/>
            <person name="Muchero W."/>
        </authorList>
    </citation>
    <scope>NUCLEOTIDE SEQUENCE [LARGE SCALE GENOMIC DNA]</scope>
    <source>
        <tissue evidence="9">Shoot tip</tissue>
    </source>
</reference>
<name>A0AAD6JG37_9ROSI</name>
<comment type="caution">
    <text evidence="9">The sequence shown here is derived from an EMBL/GenBank/DDBJ whole genome shotgun (WGS) entry which is preliminary data.</text>
</comment>
<dbReference type="GO" id="GO:0005634">
    <property type="term" value="C:nucleus"/>
    <property type="evidence" value="ECO:0007669"/>
    <property type="project" value="UniProtKB-SubCell"/>
</dbReference>
<comment type="subcellular location">
    <subcellularLocation>
        <location evidence="1">Nucleus</location>
    </subcellularLocation>
</comment>
<evidence type="ECO:0000256" key="1">
    <source>
        <dbReference type="ARBA" id="ARBA00004123"/>
    </source>
</evidence>
<keyword evidence="2" id="KW-0805">Transcription regulation</keyword>